<organism evidence="1 2">
    <name type="scientific">Ambrosia artemisiifolia</name>
    <name type="common">Common ragweed</name>
    <dbReference type="NCBI Taxonomy" id="4212"/>
    <lineage>
        <taxon>Eukaryota</taxon>
        <taxon>Viridiplantae</taxon>
        <taxon>Streptophyta</taxon>
        <taxon>Embryophyta</taxon>
        <taxon>Tracheophyta</taxon>
        <taxon>Spermatophyta</taxon>
        <taxon>Magnoliopsida</taxon>
        <taxon>eudicotyledons</taxon>
        <taxon>Gunneridae</taxon>
        <taxon>Pentapetalae</taxon>
        <taxon>asterids</taxon>
        <taxon>campanulids</taxon>
        <taxon>Asterales</taxon>
        <taxon>Asteraceae</taxon>
        <taxon>Asteroideae</taxon>
        <taxon>Heliantheae alliance</taxon>
        <taxon>Heliantheae</taxon>
        <taxon>Ambrosia</taxon>
    </lineage>
</organism>
<keyword evidence="2" id="KW-1185">Reference proteome</keyword>
<dbReference type="InterPro" id="IPR037219">
    <property type="entry name" value="Peptidase_M41-like"/>
</dbReference>
<sequence>MNMCVGVVAGGPLLVAAAAAKKEEEGHGHGRRRALKMVDRELSNANFKSALSLLKQLQRHPPPAGLSGFAAATQVPRRVSSVELLHLSVTQTSTLHSLFDAILYSINTSLQSSSSPLHEQQQETCVTGDEHNDLYLQDDVIQHKQVAHHEAGHFLVGYLLGVLPKHYKFSCMEDKIADANVKFLGFEFLTELDDVVLSNKHLHEVKRGNRAKKRKLSNTVVSKFACVIVGGLVAEHLAFGYSKGHHGDVEKLDRVLKWLQFTEGEANNLTRWAVLNTLTILHRHTKARSTLAEAMLDGRSIGYCIDVIETNLNHQNI</sequence>
<dbReference type="GO" id="GO:0004176">
    <property type="term" value="F:ATP-dependent peptidase activity"/>
    <property type="evidence" value="ECO:0007669"/>
    <property type="project" value="InterPro"/>
</dbReference>
<gene>
    <name evidence="1" type="ORF">M8C21_005971</name>
</gene>
<protein>
    <submittedName>
        <fullName evidence="1">Uncharacterized protein</fullName>
    </submittedName>
</protein>
<evidence type="ECO:0000313" key="2">
    <source>
        <dbReference type="Proteomes" id="UP001206925"/>
    </source>
</evidence>
<reference evidence="1" key="1">
    <citation type="submission" date="2022-06" db="EMBL/GenBank/DDBJ databases">
        <title>Uncovering the hologenomic basis of an extraordinary plant invasion.</title>
        <authorList>
            <person name="Bieker V.C."/>
            <person name="Martin M.D."/>
            <person name="Gilbert T."/>
            <person name="Hodgins K."/>
            <person name="Battlay P."/>
            <person name="Petersen B."/>
            <person name="Wilson J."/>
        </authorList>
    </citation>
    <scope>NUCLEOTIDE SEQUENCE</scope>
    <source>
        <strain evidence="1">AA19_3_7</strain>
        <tissue evidence="1">Leaf</tissue>
    </source>
</reference>
<dbReference type="Gene3D" id="1.20.58.760">
    <property type="entry name" value="Peptidase M41"/>
    <property type="match status" value="1"/>
</dbReference>
<dbReference type="SUPFAM" id="SSF140990">
    <property type="entry name" value="FtsH protease domain-like"/>
    <property type="match status" value="1"/>
</dbReference>
<dbReference type="Proteomes" id="UP001206925">
    <property type="component" value="Unassembled WGS sequence"/>
</dbReference>
<name>A0AAD5CCA2_AMBAR</name>
<dbReference type="GO" id="GO:0005524">
    <property type="term" value="F:ATP binding"/>
    <property type="evidence" value="ECO:0007669"/>
    <property type="project" value="InterPro"/>
</dbReference>
<dbReference type="AlphaFoldDB" id="A0AAD5CCA2"/>
<dbReference type="PANTHER" id="PTHR33471:SF4">
    <property type="entry name" value="T22H22.11 PROTEIN"/>
    <property type="match status" value="1"/>
</dbReference>
<comment type="caution">
    <text evidence="1">The sequence shown here is derived from an EMBL/GenBank/DDBJ whole genome shotgun (WGS) entry which is preliminary data.</text>
</comment>
<accession>A0AAD5CCA2</accession>
<dbReference type="EMBL" id="JAMZMK010008722">
    <property type="protein sequence ID" value="KAI7738773.1"/>
    <property type="molecule type" value="Genomic_DNA"/>
</dbReference>
<dbReference type="GO" id="GO:0004222">
    <property type="term" value="F:metalloendopeptidase activity"/>
    <property type="evidence" value="ECO:0007669"/>
    <property type="project" value="InterPro"/>
</dbReference>
<evidence type="ECO:0000313" key="1">
    <source>
        <dbReference type="EMBL" id="KAI7738773.1"/>
    </source>
</evidence>
<dbReference type="GO" id="GO:0006508">
    <property type="term" value="P:proteolysis"/>
    <property type="evidence" value="ECO:0007669"/>
    <property type="project" value="InterPro"/>
</dbReference>
<proteinExistence type="predicted"/>
<dbReference type="PANTHER" id="PTHR33471">
    <property type="entry name" value="ATP-DEPENDENT ZINC METALLOPROTEASE-RELATED"/>
    <property type="match status" value="1"/>
</dbReference>